<comment type="caution">
    <text evidence="1">The sequence shown here is derived from an EMBL/GenBank/DDBJ whole genome shotgun (WGS) entry which is preliminary data.</text>
</comment>
<dbReference type="Pfam" id="PF01209">
    <property type="entry name" value="Ubie_methyltran"/>
    <property type="match status" value="1"/>
</dbReference>
<dbReference type="InterPro" id="IPR029063">
    <property type="entry name" value="SAM-dependent_MTases_sf"/>
</dbReference>
<organism evidence="1 2">
    <name type="scientific">Leptospira ainlahdjerensis</name>
    <dbReference type="NCBI Taxonomy" id="2810033"/>
    <lineage>
        <taxon>Bacteria</taxon>
        <taxon>Pseudomonadati</taxon>
        <taxon>Spirochaetota</taxon>
        <taxon>Spirochaetia</taxon>
        <taxon>Leptospirales</taxon>
        <taxon>Leptospiraceae</taxon>
        <taxon>Leptospira</taxon>
    </lineage>
</organism>
<keyword evidence="1" id="KW-0489">Methyltransferase</keyword>
<dbReference type="PANTHER" id="PTHR43591">
    <property type="entry name" value="METHYLTRANSFERASE"/>
    <property type="match status" value="1"/>
</dbReference>
<keyword evidence="2" id="KW-1185">Reference proteome</keyword>
<name>A0ABS2UEZ7_9LEPT</name>
<evidence type="ECO:0000313" key="1">
    <source>
        <dbReference type="EMBL" id="MBM9578123.1"/>
    </source>
</evidence>
<dbReference type="Gene3D" id="3.40.50.150">
    <property type="entry name" value="Vaccinia Virus protein VP39"/>
    <property type="match status" value="1"/>
</dbReference>
<sequence>MELRLQQIREQQKESWNHFSPGWKKWDDLFMDFLKPMGDEIIRRLDVIETDQVLDVASGTGEPGLTIASLAKHGTVFITDLAEDMLAIARENATRRGIPNIKTYACDVSELPFEDKAFDAISCRFGFMFFPDMKLAVNEMVRVLKPGGRIATSVWNVPEKNFWITAVMGAIQRNLNLAAPPPGSPGMFRCAEQNLISNLFQEAGLKNVLVKEVSGKLKCKTAETYWNVMTEVAAPIVSALSKADENQRKKIKEEVFEAVNQKYKGDVQIESSALVVSGLRP</sequence>
<gene>
    <name evidence="1" type="ORF">JWG45_13280</name>
</gene>
<dbReference type="GO" id="GO:0008168">
    <property type="term" value="F:methyltransferase activity"/>
    <property type="evidence" value="ECO:0007669"/>
    <property type="project" value="UniProtKB-KW"/>
</dbReference>
<proteinExistence type="predicted"/>
<reference evidence="1 2" key="1">
    <citation type="submission" date="2021-02" db="EMBL/GenBank/DDBJ databases">
        <title>Leptospira ainlahdjerensis sp. nov., Leptospira ainazelensis sp. nov., Leptospira abararensis sp. nov. and Leptospira chreensis sp. nov., four new species isolated from water sources in Algeria.</title>
        <authorList>
            <person name="Amara Korba A."/>
            <person name="Kainiu M."/>
            <person name="Vincent A.T."/>
            <person name="Mariet J.-F."/>
            <person name="Veyrier F.J."/>
            <person name="Goarant C."/>
            <person name="Picardeau M."/>
        </authorList>
    </citation>
    <scope>NUCLEOTIDE SEQUENCE [LARGE SCALE GENOMIC DNA]</scope>
    <source>
        <strain evidence="1 2">201903070</strain>
    </source>
</reference>
<protein>
    <submittedName>
        <fullName evidence="1">Class I SAM-dependent methyltransferase</fullName>
    </submittedName>
</protein>
<dbReference type="SUPFAM" id="SSF53335">
    <property type="entry name" value="S-adenosyl-L-methionine-dependent methyltransferases"/>
    <property type="match status" value="1"/>
</dbReference>
<dbReference type="PANTHER" id="PTHR43591:SF24">
    <property type="entry name" value="2-METHOXY-6-POLYPRENYL-1,4-BENZOQUINOL METHYLASE, MITOCHONDRIAL"/>
    <property type="match status" value="1"/>
</dbReference>
<dbReference type="CDD" id="cd02440">
    <property type="entry name" value="AdoMet_MTases"/>
    <property type="match status" value="1"/>
</dbReference>
<evidence type="ECO:0000313" key="2">
    <source>
        <dbReference type="Proteomes" id="UP000724686"/>
    </source>
</evidence>
<accession>A0ABS2UEZ7</accession>
<dbReference type="EMBL" id="JAFFPU010000044">
    <property type="protein sequence ID" value="MBM9578123.1"/>
    <property type="molecule type" value="Genomic_DNA"/>
</dbReference>
<keyword evidence="1" id="KW-0808">Transferase</keyword>
<dbReference type="Proteomes" id="UP000724686">
    <property type="component" value="Unassembled WGS sequence"/>
</dbReference>
<dbReference type="GO" id="GO:0032259">
    <property type="term" value="P:methylation"/>
    <property type="evidence" value="ECO:0007669"/>
    <property type="project" value="UniProtKB-KW"/>
</dbReference>